<keyword evidence="2" id="KW-1185">Reference proteome</keyword>
<reference evidence="1" key="1">
    <citation type="submission" date="2021-01" db="EMBL/GenBank/DDBJ databases">
        <authorList>
            <consortium name="Genoscope - CEA"/>
            <person name="William W."/>
        </authorList>
    </citation>
    <scope>NUCLEOTIDE SEQUENCE</scope>
</reference>
<dbReference type="AlphaFoldDB" id="A0A8S1PNI9"/>
<name>A0A8S1PNI9_PARPR</name>
<organism evidence="1 2">
    <name type="scientific">Paramecium primaurelia</name>
    <dbReference type="NCBI Taxonomy" id="5886"/>
    <lineage>
        <taxon>Eukaryota</taxon>
        <taxon>Sar</taxon>
        <taxon>Alveolata</taxon>
        <taxon>Ciliophora</taxon>
        <taxon>Intramacronucleata</taxon>
        <taxon>Oligohymenophorea</taxon>
        <taxon>Peniculida</taxon>
        <taxon>Parameciidae</taxon>
        <taxon>Paramecium</taxon>
    </lineage>
</organism>
<evidence type="ECO:0000313" key="2">
    <source>
        <dbReference type="Proteomes" id="UP000688137"/>
    </source>
</evidence>
<sequence length="1005" mass="120323">MNILDENVLICQFQTQVDQLYRSMNQELLINLFHLANQTENELTLQIIGSLIATYIDTNHQEITCFENIYQGVFQIIRKINSTSKPVYHFLGSILATIMFHFQDKLPTNSFNLYIQELLSAKPIAAFAILEAVIRRLTPNHKLHKIAVITLDSQHRAVKNYFYKNNLELLLNSIMLILKNNYVDLVDKAINLFSLIMEGEFITDTKEKDFHKLRRADIKNNNSLQCQLSRFNPCFIEAEIQQLMIENSNLQWVDPTRSDIKRLWANILDPEFIQLLLRLLPQCNILWNVLGKICKIFKKHFLKEQRALDLILFMTQEVQKLDPTQLDLVKLLKFSCRTIYANTNQDWLVFNMQLFSKANTIEQQVQVFRFLREICRYYRQVPNFNKEYFNQLFIQIIYNFFSNWVLSQTEVLLTENQYYQNIRYNIKVITQFINKNYFQFFQQFIAQNLNNLKIVVHAFDFLLLGFKSLVYSTSYQLDVLVKLRHYQSMDRFLYPFDLETFNQFNYQTFFIELIDVLWKINAHLQSNGIQTKFYYYLWSALFDSDLLIKFEPIMQQIQIERKLFFDFTQLLAITDTNLLKKCLRLISNSKIRFEKDQIYNNYICTINNIMIPSECLSIFDHFQLIQDTELQELYYSIKCSIYNAQNEAFYNSEDCDNLLNKFLVGLNGLVTNLQDVQSIMYIFKSLLNANGRFSYKQIMTMMWEQQRFNQFKQFLQLNPISETSITLLVFTKKMISIDSVKSLRSEIVDEMYEWIYSLSQYYVDWLTRNNNDFNQERQLGEKSEKKIYQVYYRPIRKLLKLFVNFKYMRQCLTSKVKVKEQILQLIYKLLHLINLNDLNVLIHKMEPLYRVCEWLVEFELANNKMNPNDSHLILEFANKAIRIQEKQTFTLAIKIFEIAKDKPDILNKHYVLIQFILEDLLIAAYIYNQRVQEIGKILYNHLKKHPNIYDSLFVSIQQRVSQKKSALWQQQFIQKASILKQQLYQKQDQFNDAFVQLQMLYNYLQ</sequence>
<comment type="caution">
    <text evidence="1">The sequence shown here is derived from an EMBL/GenBank/DDBJ whole genome shotgun (WGS) entry which is preliminary data.</text>
</comment>
<protein>
    <submittedName>
        <fullName evidence="1">Uncharacterized protein</fullName>
    </submittedName>
</protein>
<proteinExistence type="predicted"/>
<gene>
    <name evidence="1" type="ORF">PPRIM_AZ9-3.1.T1260015</name>
</gene>
<dbReference type="OMA" id="DEMYEWI"/>
<evidence type="ECO:0000313" key="1">
    <source>
        <dbReference type="EMBL" id="CAD8105030.1"/>
    </source>
</evidence>
<dbReference type="Proteomes" id="UP000688137">
    <property type="component" value="Unassembled WGS sequence"/>
</dbReference>
<accession>A0A8S1PNI9</accession>
<dbReference type="EMBL" id="CAJJDM010000129">
    <property type="protein sequence ID" value="CAD8105030.1"/>
    <property type="molecule type" value="Genomic_DNA"/>
</dbReference>